<reference evidence="5" key="1">
    <citation type="submission" date="2015-04" db="EMBL/GenBank/DDBJ databases">
        <authorList>
            <person name="Syromyatnikov M.Y."/>
            <person name="Popov V.N."/>
        </authorList>
    </citation>
    <scope>NUCLEOTIDE SEQUENCE</scope>
    <source>
        <strain evidence="5">MO-1</strain>
    </source>
</reference>
<feature type="region of interest" description="Disordered" evidence="4">
    <location>
        <begin position="85"/>
        <end position="106"/>
    </location>
</feature>
<sequence length="106" mass="11860">MDAKGIIKQIARQHDMQPQQVEEVVEAFIASITDCLARGEPVQLPDFGQFGIKKVPPWLGRHPQTGEMVKLPGKHMPFFKSDTELRKSLNGGRDWHQPGAAEGDEE</sequence>
<dbReference type="PANTHER" id="PTHR33175:SF5">
    <property type="entry name" value="INTEGRATION HOST FACTOR SUBUNIT BETA"/>
    <property type="match status" value="1"/>
</dbReference>
<dbReference type="GO" id="GO:0003677">
    <property type="term" value="F:DNA binding"/>
    <property type="evidence" value="ECO:0007669"/>
    <property type="project" value="UniProtKB-KW"/>
</dbReference>
<dbReference type="SMART" id="SM00411">
    <property type="entry name" value="BHL"/>
    <property type="match status" value="1"/>
</dbReference>
<evidence type="ECO:0000256" key="4">
    <source>
        <dbReference type="SAM" id="MobiDB-lite"/>
    </source>
</evidence>
<dbReference type="Gene3D" id="4.10.520.10">
    <property type="entry name" value="IHF-like DNA-binding proteins"/>
    <property type="match status" value="1"/>
</dbReference>
<evidence type="ECO:0000313" key="5">
    <source>
        <dbReference type="EMBL" id="CRH05845.1"/>
    </source>
</evidence>
<dbReference type="AlphaFoldDB" id="A0A1S7LFX1"/>
<protein>
    <submittedName>
        <fullName evidence="5">Integration host factor subunit beta</fullName>
    </submittedName>
</protein>
<dbReference type="PRINTS" id="PR01727">
    <property type="entry name" value="DNABINDINGHU"/>
</dbReference>
<proteinExistence type="inferred from homology"/>
<dbReference type="SUPFAM" id="SSF47729">
    <property type="entry name" value="IHF-like DNA-binding proteins"/>
    <property type="match status" value="1"/>
</dbReference>
<evidence type="ECO:0000256" key="2">
    <source>
        <dbReference type="ARBA" id="ARBA00023125"/>
    </source>
</evidence>
<dbReference type="InterPro" id="IPR010992">
    <property type="entry name" value="IHF-like_DNA-bd_dom_sf"/>
</dbReference>
<keyword evidence="2" id="KW-0238">DNA-binding</keyword>
<dbReference type="EMBL" id="LO017727">
    <property type="protein sequence ID" value="CRH05845.1"/>
    <property type="molecule type" value="Genomic_DNA"/>
</dbReference>
<dbReference type="GO" id="GO:0030527">
    <property type="term" value="F:structural constituent of chromatin"/>
    <property type="evidence" value="ECO:0007669"/>
    <property type="project" value="InterPro"/>
</dbReference>
<organism evidence="5">
    <name type="scientific">Magnetococcus massalia (strain MO-1)</name>
    <dbReference type="NCBI Taxonomy" id="451514"/>
    <lineage>
        <taxon>Bacteria</taxon>
        <taxon>Pseudomonadati</taxon>
        <taxon>Pseudomonadota</taxon>
        <taxon>Magnetococcia</taxon>
        <taxon>Magnetococcales</taxon>
        <taxon>Magnetococcaceae</taxon>
        <taxon>Magnetococcus</taxon>
    </lineage>
</organism>
<dbReference type="InterPro" id="IPR000119">
    <property type="entry name" value="Hist_DNA-bd"/>
</dbReference>
<comment type="similarity">
    <text evidence="1 3">Belongs to the bacterial histone-like protein family.</text>
</comment>
<name>A0A1S7LFX1_MAGMO</name>
<dbReference type="Pfam" id="PF00216">
    <property type="entry name" value="Bac_DNA_binding"/>
    <property type="match status" value="1"/>
</dbReference>
<dbReference type="GO" id="GO:0005829">
    <property type="term" value="C:cytosol"/>
    <property type="evidence" value="ECO:0007669"/>
    <property type="project" value="TreeGrafter"/>
</dbReference>
<evidence type="ECO:0000256" key="1">
    <source>
        <dbReference type="ARBA" id="ARBA00010529"/>
    </source>
</evidence>
<accession>A0A1S7LFX1</accession>
<gene>
    <name evidence="5" type="primary">ihfB</name>
    <name evidence="5" type="ORF">MAGMO_1662</name>
</gene>
<dbReference type="PANTHER" id="PTHR33175">
    <property type="entry name" value="DNA-BINDING PROTEIN HU"/>
    <property type="match status" value="1"/>
</dbReference>
<dbReference type="CDD" id="cd13836">
    <property type="entry name" value="IHF_B"/>
    <property type="match status" value="1"/>
</dbReference>
<evidence type="ECO:0000256" key="3">
    <source>
        <dbReference type="RuleBase" id="RU003939"/>
    </source>
</evidence>